<dbReference type="AlphaFoldDB" id="A0A9N7YSR0"/>
<protein>
    <submittedName>
        <fullName evidence="2">Uncharacterized protein</fullName>
    </submittedName>
</protein>
<sequence>MCSALGRGGSARLTKPPTGQEGRCQARGTTKQPRITVMTGNTASVPGAASPLAAPSCASLTGWTHHKRANWRLSGRSPQRSCRCVTVEAHPLPFKHQDNTLSAAPARRRRSCRRSCRRADASSPSVAHRAQTVTAVYWTTGLGVRGSRWELYFDEASPSRSGLGSAHYKSHDAPACAAAAVVGRHVGGPHGISCVKALGVSCSLPYSNAKRGDHACARGGTKDVIKSYRRRLFEAL</sequence>
<feature type="region of interest" description="Disordered" evidence="1">
    <location>
        <begin position="96"/>
        <end position="117"/>
    </location>
</feature>
<comment type="caution">
    <text evidence="2">The sequence shown here is derived from an EMBL/GenBank/DDBJ whole genome shotgun (WGS) entry which is preliminary data.</text>
</comment>
<evidence type="ECO:0000313" key="2">
    <source>
        <dbReference type="EMBL" id="CAB1443063.1"/>
    </source>
</evidence>
<reference evidence="2" key="1">
    <citation type="submission" date="2020-03" db="EMBL/GenBank/DDBJ databases">
        <authorList>
            <person name="Weist P."/>
        </authorList>
    </citation>
    <scope>NUCLEOTIDE SEQUENCE</scope>
</reference>
<evidence type="ECO:0000313" key="3">
    <source>
        <dbReference type="Proteomes" id="UP001153269"/>
    </source>
</evidence>
<feature type="region of interest" description="Disordered" evidence="1">
    <location>
        <begin position="1"/>
        <end position="32"/>
    </location>
</feature>
<organism evidence="2 3">
    <name type="scientific">Pleuronectes platessa</name>
    <name type="common">European plaice</name>
    <dbReference type="NCBI Taxonomy" id="8262"/>
    <lineage>
        <taxon>Eukaryota</taxon>
        <taxon>Metazoa</taxon>
        <taxon>Chordata</taxon>
        <taxon>Craniata</taxon>
        <taxon>Vertebrata</taxon>
        <taxon>Euteleostomi</taxon>
        <taxon>Actinopterygii</taxon>
        <taxon>Neopterygii</taxon>
        <taxon>Teleostei</taxon>
        <taxon>Neoteleostei</taxon>
        <taxon>Acanthomorphata</taxon>
        <taxon>Carangaria</taxon>
        <taxon>Pleuronectiformes</taxon>
        <taxon>Pleuronectoidei</taxon>
        <taxon>Pleuronectidae</taxon>
        <taxon>Pleuronectes</taxon>
    </lineage>
</organism>
<dbReference type="Proteomes" id="UP001153269">
    <property type="component" value="Unassembled WGS sequence"/>
</dbReference>
<feature type="compositionally biased region" description="Basic residues" evidence="1">
    <location>
        <begin position="106"/>
        <end position="116"/>
    </location>
</feature>
<evidence type="ECO:0000256" key="1">
    <source>
        <dbReference type="SAM" id="MobiDB-lite"/>
    </source>
</evidence>
<accession>A0A9N7YSR0</accession>
<gene>
    <name evidence="2" type="ORF">PLEPLA_LOCUS30779</name>
</gene>
<name>A0A9N7YSR0_PLEPL</name>
<proteinExistence type="predicted"/>
<dbReference type="EMBL" id="CADEAL010003001">
    <property type="protein sequence ID" value="CAB1443063.1"/>
    <property type="molecule type" value="Genomic_DNA"/>
</dbReference>
<keyword evidence="3" id="KW-1185">Reference proteome</keyword>